<evidence type="ECO:0000256" key="1">
    <source>
        <dbReference type="ARBA" id="ARBA00044755"/>
    </source>
</evidence>
<evidence type="ECO:0000313" key="4">
    <source>
        <dbReference type="Proteomes" id="UP000009881"/>
    </source>
</evidence>
<dbReference type="Proteomes" id="UP000009881">
    <property type="component" value="Unassembled WGS sequence"/>
</dbReference>
<reference evidence="3 4" key="1">
    <citation type="journal article" date="2013" name="Genome Announc.">
        <title>Draft Genome Sequence of an Alphaproteobacterium, Caenispirillum salinarum AK4(T), Isolated from a Solar Saltern.</title>
        <authorList>
            <person name="Khatri I."/>
            <person name="Singh A."/>
            <person name="Korpole S."/>
            <person name="Pinnaka A.K."/>
            <person name="Subramanian S."/>
        </authorList>
    </citation>
    <scope>NUCLEOTIDE SEQUENCE [LARGE SCALE GENOMIC DNA]</scope>
    <source>
        <strain evidence="3 4">AK4</strain>
    </source>
</reference>
<name>K9HNY9_9PROT</name>
<sequence length="135" mass="13784">MTADHSLFAADLVVTGTVTGRGRLDVDGRVEGDVSVKFLSVNRDGTLTGNARADDALLSGSLVGTIRANKVTVARSGRLSGLVEYEVLGIEPGGLFEAECRPTTAPALETGRRAATAGAEPAAPGRARRLAPGPA</sequence>
<protein>
    <recommendedName>
        <fullName evidence="5">Integral membrane protein CcmA involved in cell shape determination</fullName>
    </recommendedName>
</protein>
<comment type="caution">
    <text evidence="3">The sequence shown here is derived from an EMBL/GenBank/DDBJ whole genome shotgun (WGS) entry which is preliminary data.</text>
</comment>
<evidence type="ECO:0008006" key="5">
    <source>
        <dbReference type="Google" id="ProtNLM"/>
    </source>
</evidence>
<dbReference type="EMBL" id="ANHY01000004">
    <property type="protein sequence ID" value="EKV32028.1"/>
    <property type="molecule type" value="Genomic_DNA"/>
</dbReference>
<evidence type="ECO:0000313" key="3">
    <source>
        <dbReference type="EMBL" id="EKV32028.1"/>
    </source>
</evidence>
<evidence type="ECO:0000256" key="2">
    <source>
        <dbReference type="SAM" id="MobiDB-lite"/>
    </source>
</evidence>
<dbReference type="AlphaFoldDB" id="K9HNY9"/>
<dbReference type="Pfam" id="PF04519">
    <property type="entry name" value="Bactofilin"/>
    <property type="match status" value="1"/>
</dbReference>
<accession>K9HNY9</accession>
<feature type="region of interest" description="Disordered" evidence="2">
    <location>
        <begin position="111"/>
        <end position="135"/>
    </location>
</feature>
<dbReference type="PANTHER" id="PTHR35024:SF4">
    <property type="entry name" value="POLYMER-FORMING CYTOSKELETAL PROTEIN"/>
    <property type="match status" value="1"/>
</dbReference>
<keyword evidence="4" id="KW-1185">Reference proteome</keyword>
<dbReference type="InterPro" id="IPR007607">
    <property type="entry name" value="BacA/B"/>
</dbReference>
<dbReference type="RefSeq" id="WP_009539289.1">
    <property type="nucleotide sequence ID" value="NZ_ANHY01000004.1"/>
</dbReference>
<dbReference type="STRING" id="1238182.C882_3092"/>
<dbReference type="PANTHER" id="PTHR35024">
    <property type="entry name" value="HYPOTHETICAL CYTOSOLIC PROTEIN"/>
    <property type="match status" value="1"/>
</dbReference>
<dbReference type="OrthoDB" id="7366853at2"/>
<organism evidence="3 4">
    <name type="scientific">Caenispirillum salinarum AK4</name>
    <dbReference type="NCBI Taxonomy" id="1238182"/>
    <lineage>
        <taxon>Bacteria</taxon>
        <taxon>Pseudomonadati</taxon>
        <taxon>Pseudomonadota</taxon>
        <taxon>Alphaproteobacteria</taxon>
        <taxon>Rhodospirillales</taxon>
        <taxon>Novispirillaceae</taxon>
        <taxon>Caenispirillum</taxon>
    </lineage>
</organism>
<proteinExistence type="inferred from homology"/>
<gene>
    <name evidence="3" type="ORF">C882_3092</name>
</gene>
<dbReference type="eggNOG" id="COG1664">
    <property type="taxonomic scope" value="Bacteria"/>
</dbReference>
<comment type="similarity">
    <text evidence="1">Belongs to the bactofilin family.</text>
</comment>